<dbReference type="Pfam" id="PF04824">
    <property type="entry name" value="Rad21_Rec8"/>
    <property type="match status" value="1"/>
</dbReference>
<evidence type="ECO:0000256" key="1">
    <source>
        <dbReference type="ARBA" id="ARBA00004123"/>
    </source>
</evidence>
<dbReference type="EMBL" id="BACD03000071">
    <property type="protein sequence ID" value="GAO52512.1"/>
    <property type="molecule type" value="Genomic_DNA"/>
</dbReference>
<feature type="domain" description="Rad21/Rec8-like protein N-terminal" evidence="6">
    <location>
        <begin position="1"/>
        <end position="106"/>
    </location>
</feature>
<evidence type="ECO:0000259" key="6">
    <source>
        <dbReference type="Pfam" id="PF04825"/>
    </source>
</evidence>
<dbReference type="GO" id="GO:0030892">
    <property type="term" value="C:mitotic cohesin complex"/>
    <property type="evidence" value="ECO:0007669"/>
    <property type="project" value="TreeGrafter"/>
</dbReference>
<organism evidence="7 8">
    <name type="scientific">Saitoella complicata (strain BCRC 22490 / CBS 7301 / JCM 7358 / NBRC 10748 / NRRL Y-17804)</name>
    <dbReference type="NCBI Taxonomy" id="698492"/>
    <lineage>
        <taxon>Eukaryota</taxon>
        <taxon>Fungi</taxon>
        <taxon>Dikarya</taxon>
        <taxon>Ascomycota</taxon>
        <taxon>Taphrinomycotina</taxon>
        <taxon>Taphrinomycotina incertae sedis</taxon>
        <taxon>Saitoella</taxon>
    </lineage>
</organism>
<keyword evidence="8" id="KW-1185">Reference proteome</keyword>
<dbReference type="GO" id="GO:1990414">
    <property type="term" value="P:replication-born double-strand break repair via sister chromatid exchange"/>
    <property type="evidence" value="ECO:0007669"/>
    <property type="project" value="TreeGrafter"/>
</dbReference>
<comment type="subcellular location">
    <subcellularLocation>
        <location evidence="1">Nucleus</location>
    </subcellularLocation>
</comment>
<dbReference type="RefSeq" id="XP_019021208.1">
    <property type="nucleotide sequence ID" value="XM_019166479.1"/>
</dbReference>
<evidence type="ECO:0000313" key="8">
    <source>
        <dbReference type="Proteomes" id="UP000033140"/>
    </source>
</evidence>
<evidence type="ECO:0000256" key="3">
    <source>
        <dbReference type="ARBA" id="ARBA00023242"/>
    </source>
</evidence>
<dbReference type="InterPro" id="IPR006909">
    <property type="entry name" value="Rad21/Rec8_C_eu"/>
</dbReference>
<comment type="similarity">
    <text evidence="2">Belongs to the rad21 family.</text>
</comment>
<reference evidence="7 8" key="2">
    <citation type="journal article" date="2014" name="J. Gen. Appl. Microbiol.">
        <title>The early diverging ascomycetous budding yeast Saitoella complicata has three histone deacetylases belonging to the Clr6, Hos2, and Rpd3 lineages.</title>
        <authorList>
            <person name="Nishida H."/>
            <person name="Matsumoto T."/>
            <person name="Kondo S."/>
            <person name="Hamamoto M."/>
            <person name="Yoshikawa H."/>
        </authorList>
    </citation>
    <scope>NUCLEOTIDE SEQUENCE [LARGE SCALE GENOMIC DNA]</scope>
    <source>
        <strain evidence="7 8">NRRL Y-17804</strain>
    </source>
</reference>
<dbReference type="GO" id="GO:0003682">
    <property type="term" value="F:chromatin binding"/>
    <property type="evidence" value="ECO:0007669"/>
    <property type="project" value="TreeGrafter"/>
</dbReference>
<dbReference type="SUPFAM" id="SSF46785">
    <property type="entry name" value="Winged helix' DNA-binding domain"/>
    <property type="match status" value="1"/>
</dbReference>
<sequence>MFYAESLLTRKGPLARIWLAAHMERRLTKPQITTTNIPSSVSSLISDTDSTAPMALRLSGQLLLGVVRIYSRKARYLLEDAQEAMGRIKMAFRPGNVDLNLSTQAEAHTTLTLPDVITELDLLMPTADLSFLDGTVTANLGANTSRAADITLREEDISIEYGLNAPDTSHLLLGEDPMELGSLDPHTQMELDLGLDFSTAAAGAPKDTSISVEMGRDAPTIISREVSPEPAGEKTTLEFGAEEQPALAFDDELGIGADIEIPGLDFGELTTGLQEEAEGERTPRAGSPLLEEGERTPRAAEAEEEFRLATPVVEEQEQAEEARHAAPRRQLKVQIDAKTELTQAQLKAHLRDPSSTLLPPDATTLLPRDPVMLSLVLGQQGGWSVWRQQGVHPDLAGLLSPDFVRGMKRRREEGGAIQPEEEEEPSRKEARLDEPGFEAMEDVQMQEAAPLEDEPQALAPGEEEELGFGVEEPQVLEFDEPVLGAEDPYQPAEMTGLFEDEPNLGEAALPEATQPGVVSRNTVKAIQYLRSEFRPEAEADAKEVVDFEQMTTGQSRADAVKMFFEVLVLATKDVIKVKQEEPYGGIEIRAKERLFEVGVQGLGEEESEEAVLA</sequence>
<keyword evidence="3" id="KW-0539">Nucleus</keyword>
<protein>
    <recommendedName>
        <fullName evidence="9">Rad21/Rec8-like protein N-terminal domain-containing protein</fullName>
    </recommendedName>
</protein>
<accession>A0A0E9NRM0</accession>
<dbReference type="CDD" id="cd21788">
    <property type="entry name" value="Rad21_Rec8_M_SpRad21p-like"/>
    <property type="match status" value="1"/>
</dbReference>
<dbReference type="AlphaFoldDB" id="A0A0E9NRM0"/>
<dbReference type="PANTHER" id="PTHR12585">
    <property type="entry name" value="SCC1 / RAD21 FAMILY MEMBER"/>
    <property type="match status" value="1"/>
</dbReference>
<gene>
    <name evidence="7" type="ORF">G7K_6586-t1</name>
</gene>
<evidence type="ECO:0000259" key="5">
    <source>
        <dbReference type="Pfam" id="PF04824"/>
    </source>
</evidence>
<comment type="caution">
    <text evidence="7">The sequence shown here is derived from an EMBL/GenBank/DDBJ whole genome shotgun (WGS) entry which is preliminary data.</text>
</comment>
<dbReference type="Pfam" id="PF04825">
    <property type="entry name" value="Rad21_Rec8_N"/>
    <property type="match status" value="1"/>
</dbReference>
<reference evidence="7 8" key="1">
    <citation type="journal article" date="2011" name="J. Gen. Appl. Microbiol.">
        <title>Draft genome sequencing of the enigmatic yeast Saitoella complicata.</title>
        <authorList>
            <person name="Nishida H."/>
            <person name="Hamamoto M."/>
            <person name="Sugiyama J."/>
        </authorList>
    </citation>
    <scope>NUCLEOTIDE SEQUENCE [LARGE SCALE GENOMIC DNA]</scope>
    <source>
        <strain evidence="7 8">NRRL Y-17804</strain>
    </source>
</reference>
<evidence type="ECO:0008006" key="9">
    <source>
        <dbReference type="Google" id="ProtNLM"/>
    </source>
</evidence>
<dbReference type="Gene3D" id="1.10.10.580">
    <property type="entry name" value="Structural maintenance of chromosome 1. Chain E"/>
    <property type="match status" value="1"/>
</dbReference>
<evidence type="ECO:0000256" key="2">
    <source>
        <dbReference type="ARBA" id="ARBA00009870"/>
    </source>
</evidence>
<dbReference type="InterPro" id="IPR036390">
    <property type="entry name" value="WH_DNA-bd_sf"/>
</dbReference>
<proteinExistence type="inferred from homology"/>
<dbReference type="Proteomes" id="UP000033140">
    <property type="component" value="Unassembled WGS sequence"/>
</dbReference>
<dbReference type="InterPro" id="IPR023093">
    <property type="entry name" value="ScpA-like_C"/>
</dbReference>
<dbReference type="GO" id="GO:0005634">
    <property type="term" value="C:nucleus"/>
    <property type="evidence" value="ECO:0007669"/>
    <property type="project" value="UniProtKB-SubCell"/>
</dbReference>
<feature type="domain" description="Rad21/Rec8-like protein C-terminal eukaryotic" evidence="5">
    <location>
        <begin position="542"/>
        <end position="593"/>
    </location>
</feature>
<evidence type="ECO:0000313" key="7">
    <source>
        <dbReference type="EMBL" id="GAO52512.1"/>
    </source>
</evidence>
<dbReference type="InterPro" id="IPR006910">
    <property type="entry name" value="Rad21_Rec8_N"/>
</dbReference>
<dbReference type="GO" id="GO:0007064">
    <property type="term" value="P:mitotic sister chromatid cohesion"/>
    <property type="evidence" value="ECO:0007669"/>
    <property type="project" value="TreeGrafter"/>
</dbReference>
<dbReference type="InterPro" id="IPR039781">
    <property type="entry name" value="Rad21/Rec8-like"/>
</dbReference>
<reference evidence="7 8" key="3">
    <citation type="journal article" date="2015" name="Genome Announc.">
        <title>Draft Genome Sequence of the Archiascomycetous Yeast Saitoella complicata.</title>
        <authorList>
            <person name="Yamauchi K."/>
            <person name="Kondo S."/>
            <person name="Hamamoto M."/>
            <person name="Takahashi Y."/>
            <person name="Ogura Y."/>
            <person name="Hayashi T."/>
            <person name="Nishida H."/>
        </authorList>
    </citation>
    <scope>NUCLEOTIDE SEQUENCE [LARGE SCALE GENOMIC DNA]</scope>
    <source>
        <strain evidence="7 8">NRRL Y-17804</strain>
    </source>
</reference>
<dbReference type="OMA" id="HEDIHEM"/>
<name>A0A0E9NRM0_SAICN</name>
<dbReference type="STRING" id="698492.A0A0E9NRM0"/>
<dbReference type="OrthoDB" id="10071381at2759"/>
<feature type="region of interest" description="Disordered" evidence="4">
    <location>
        <begin position="411"/>
        <end position="432"/>
    </location>
</feature>
<dbReference type="PANTHER" id="PTHR12585:SF69">
    <property type="entry name" value="FI11703P"/>
    <property type="match status" value="1"/>
</dbReference>
<feature type="region of interest" description="Disordered" evidence="4">
    <location>
        <begin position="273"/>
        <end position="299"/>
    </location>
</feature>
<evidence type="ECO:0000256" key="4">
    <source>
        <dbReference type="SAM" id="MobiDB-lite"/>
    </source>
</evidence>